<reference evidence="3" key="1">
    <citation type="submission" date="2016-10" db="EMBL/GenBank/DDBJ databases">
        <authorList>
            <person name="Varghese N."/>
            <person name="Submissions S."/>
        </authorList>
    </citation>
    <scope>NUCLEOTIDE SEQUENCE [LARGE SCALE GENOMIC DNA]</scope>
    <source>
        <strain evidence="3">DSM 28881</strain>
    </source>
</reference>
<evidence type="ECO:0000313" key="3">
    <source>
        <dbReference type="Proteomes" id="UP000199559"/>
    </source>
</evidence>
<feature type="transmembrane region" description="Helical" evidence="1">
    <location>
        <begin position="12"/>
        <end position="32"/>
    </location>
</feature>
<gene>
    <name evidence="2" type="ORF">SAMN05443431_10614</name>
</gene>
<organism evidence="2 3">
    <name type="scientific">Olleya namhaensis</name>
    <dbReference type="NCBI Taxonomy" id="1144750"/>
    <lineage>
        <taxon>Bacteria</taxon>
        <taxon>Pseudomonadati</taxon>
        <taxon>Bacteroidota</taxon>
        <taxon>Flavobacteriia</taxon>
        <taxon>Flavobacteriales</taxon>
        <taxon>Flavobacteriaceae</taxon>
    </lineage>
</organism>
<keyword evidence="1" id="KW-0472">Membrane</keyword>
<dbReference type="AlphaFoldDB" id="A0A1I3Q6R6"/>
<keyword evidence="3" id="KW-1185">Reference proteome</keyword>
<dbReference type="Proteomes" id="UP000199559">
    <property type="component" value="Unassembled WGS sequence"/>
</dbReference>
<dbReference type="EMBL" id="FORM01000006">
    <property type="protein sequence ID" value="SFJ29723.1"/>
    <property type="molecule type" value="Genomic_DNA"/>
</dbReference>
<protein>
    <submittedName>
        <fullName evidence="2">Uncharacterized protein</fullName>
    </submittedName>
</protein>
<proteinExistence type="predicted"/>
<keyword evidence="1" id="KW-0812">Transmembrane</keyword>
<sequence length="144" mass="16702">MSNNSKRVKRIVFAGLFFFVIMFIGVFCALMYDSKKDVSEDERYAKCLNIPFKLKEHATIRWNANNLRFKNYSLILNEASAYDTPEVKSVKIYQPGETVTFISAKSYSSLHVGTTYYLIGRDTLDTGEVIDFEYYYTGDFPLFE</sequence>
<evidence type="ECO:0000313" key="2">
    <source>
        <dbReference type="EMBL" id="SFJ29723.1"/>
    </source>
</evidence>
<dbReference type="STRING" id="1144750.SAMN05443431_10614"/>
<accession>A0A1I3Q6R6</accession>
<dbReference type="RefSeq" id="WP_090840172.1">
    <property type="nucleotide sequence ID" value="NZ_FORM01000006.1"/>
</dbReference>
<evidence type="ECO:0000256" key="1">
    <source>
        <dbReference type="SAM" id="Phobius"/>
    </source>
</evidence>
<name>A0A1I3Q6R6_9FLAO</name>
<keyword evidence="1" id="KW-1133">Transmembrane helix</keyword>